<dbReference type="SUPFAM" id="SSF50729">
    <property type="entry name" value="PH domain-like"/>
    <property type="match status" value="1"/>
</dbReference>
<keyword evidence="1" id="KW-0472">Membrane</keyword>
<dbReference type="GO" id="GO:0005856">
    <property type="term" value="C:cytoskeleton"/>
    <property type="evidence" value="ECO:0007669"/>
    <property type="project" value="TreeGrafter"/>
</dbReference>
<feature type="transmembrane region" description="Helical" evidence="1">
    <location>
        <begin position="528"/>
        <end position="550"/>
    </location>
</feature>
<dbReference type="Pfam" id="PF00373">
    <property type="entry name" value="FERM_M"/>
    <property type="match status" value="1"/>
</dbReference>
<gene>
    <name evidence="3" type="ORF">BOKJ2_LOCUS1291</name>
</gene>
<dbReference type="PROSITE" id="PS50057">
    <property type="entry name" value="FERM_3"/>
    <property type="match status" value="1"/>
</dbReference>
<dbReference type="AlphaFoldDB" id="A0A811JTM3"/>
<dbReference type="PANTHER" id="PTHR23280">
    <property type="entry name" value="4.1 G PROTEIN"/>
    <property type="match status" value="1"/>
</dbReference>
<dbReference type="InterPro" id="IPR011993">
    <property type="entry name" value="PH-like_dom_sf"/>
</dbReference>
<comment type="caution">
    <text evidence="3">The sequence shown here is derived from an EMBL/GenBank/DDBJ whole genome shotgun (WGS) entry which is preliminary data.</text>
</comment>
<evidence type="ECO:0000313" key="3">
    <source>
        <dbReference type="EMBL" id="CAD5206607.1"/>
    </source>
</evidence>
<dbReference type="InterPro" id="IPR019748">
    <property type="entry name" value="FERM_central"/>
</dbReference>
<keyword evidence="1" id="KW-1133">Transmembrane helix</keyword>
<feature type="domain" description="FERM" evidence="2">
    <location>
        <begin position="40"/>
        <end position="354"/>
    </location>
</feature>
<dbReference type="InterPro" id="IPR029071">
    <property type="entry name" value="Ubiquitin-like_domsf"/>
</dbReference>
<dbReference type="Gene3D" id="1.20.80.10">
    <property type="match status" value="1"/>
</dbReference>
<sequence length="584" mass="67100">MMEEPDNDFLNTSFDKSASFKSGVIRRIQSSASFISLAKFNVAVQLLDDSEIISNEFGKNTLGKDILELACNRLDITDKEYFGLRYNSEFKYRFWLDLDKTLHREFNHENVGFCFRFRFYPVDPVDLADPVVKDLLCIQLQRDLLHGRLQSTHETAAQLGALILQGNIGDYDEERNPPGYVSGYKLVLKQSEKLEEKIAEIHQTYSGWSKDDAFDQFLRIASCLDTYGFDPYSVKTQKNEINVVIGSTPKYFIGFVFNQIVFRIPWMFIKDIDHCGKNVVLTLIDTYFQEYLHQPDCVNPETVLNSIPGPAVMKEALLPTPNKKQLKFVCPKSTYAKHLWKHLLSQKIFYNESSVTDFKPKFSRSRVPLFRGSLFRCPTARTMKEMKAVEVNTRIQKSYSCHTLPRQKPISIINSVSESITSLDEKGDMEIIQEKVIVQIREEAEEVEEGIAQQVQRTTIVTTCEEETPAEEVQQESVTVTKEEIVTVTVKPQRTEKPPEPDVKRNGVHRVSYSEPKLITSRSTAFRLISAILTVVLIMLLISGVIYVVFEVPTTYTTHLPYFGELRYNHYIPLKTKLTKLLNL</sequence>
<dbReference type="EMBL" id="CAJFDH010000001">
    <property type="protein sequence ID" value="CAD5206607.1"/>
    <property type="molecule type" value="Genomic_DNA"/>
</dbReference>
<dbReference type="GO" id="GO:0031032">
    <property type="term" value="P:actomyosin structure organization"/>
    <property type="evidence" value="ECO:0007669"/>
    <property type="project" value="TreeGrafter"/>
</dbReference>
<dbReference type="Gene3D" id="2.30.29.30">
    <property type="entry name" value="Pleckstrin-homology domain (PH domain)/Phosphotyrosine-binding domain (PTB)"/>
    <property type="match status" value="1"/>
</dbReference>
<dbReference type="PANTHER" id="PTHR23280:SF32">
    <property type="entry name" value="FI22325P1"/>
    <property type="match status" value="1"/>
</dbReference>
<accession>A0A811JTM3</accession>
<dbReference type="PRINTS" id="PR00935">
    <property type="entry name" value="BAND41"/>
</dbReference>
<keyword evidence="4" id="KW-1185">Reference proteome</keyword>
<dbReference type="InterPro" id="IPR019749">
    <property type="entry name" value="Band_41_domain"/>
</dbReference>
<dbReference type="SUPFAM" id="SSF47031">
    <property type="entry name" value="Second domain of FERM"/>
    <property type="match status" value="1"/>
</dbReference>
<dbReference type="EMBL" id="CAJFCW020000001">
    <property type="protein sequence ID" value="CAG9082456.1"/>
    <property type="molecule type" value="Genomic_DNA"/>
</dbReference>
<dbReference type="InterPro" id="IPR018979">
    <property type="entry name" value="FERM_N"/>
</dbReference>
<dbReference type="Proteomes" id="UP000783686">
    <property type="component" value="Unassembled WGS sequence"/>
</dbReference>
<reference evidence="3" key="1">
    <citation type="submission" date="2020-09" db="EMBL/GenBank/DDBJ databases">
        <authorList>
            <person name="Kikuchi T."/>
        </authorList>
    </citation>
    <scope>NUCLEOTIDE SEQUENCE</scope>
    <source>
        <strain evidence="3">SH1</strain>
    </source>
</reference>
<dbReference type="OrthoDB" id="6266673at2759"/>
<evidence type="ECO:0000256" key="1">
    <source>
        <dbReference type="SAM" id="Phobius"/>
    </source>
</evidence>
<dbReference type="SMART" id="SM00295">
    <property type="entry name" value="B41"/>
    <property type="match status" value="1"/>
</dbReference>
<dbReference type="SUPFAM" id="SSF54236">
    <property type="entry name" value="Ubiquitin-like"/>
    <property type="match status" value="1"/>
</dbReference>
<dbReference type="Gene3D" id="3.10.20.90">
    <property type="entry name" value="Phosphatidylinositol 3-kinase Catalytic Subunit, Chain A, domain 1"/>
    <property type="match status" value="1"/>
</dbReference>
<keyword evidence="1" id="KW-0812">Transmembrane</keyword>
<evidence type="ECO:0000313" key="4">
    <source>
        <dbReference type="Proteomes" id="UP000614601"/>
    </source>
</evidence>
<dbReference type="Proteomes" id="UP000614601">
    <property type="component" value="Unassembled WGS sequence"/>
</dbReference>
<dbReference type="Pfam" id="PF09379">
    <property type="entry name" value="FERM_N"/>
    <property type="match status" value="1"/>
</dbReference>
<dbReference type="InterPro" id="IPR014352">
    <property type="entry name" value="FERM/acyl-CoA-bd_prot_sf"/>
</dbReference>
<proteinExistence type="predicted"/>
<protein>
    <recommendedName>
        <fullName evidence="2">FERM domain-containing protein</fullName>
    </recommendedName>
</protein>
<organism evidence="3 4">
    <name type="scientific">Bursaphelenchus okinawaensis</name>
    <dbReference type="NCBI Taxonomy" id="465554"/>
    <lineage>
        <taxon>Eukaryota</taxon>
        <taxon>Metazoa</taxon>
        <taxon>Ecdysozoa</taxon>
        <taxon>Nematoda</taxon>
        <taxon>Chromadorea</taxon>
        <taxon>Rhabditida</taxon>
        <taxon>Tylenchina</taxon>
        <taxon>Tylenchomorpha</taxon>
        <taxon>Aphelenchoidea</taxon>
        <taxon>Aphelenchoididae</taxon>
        <taxon>Bursaphelenchus</taxon>
    </lineage>
</organism>
<dbReference type="CDD" id="cd14473">
    <property type="entry name" value="FERM_B-lobe"/>
    <property type="match status" value="1"/>
</dbReference>
<dbReference type="FunFam" id="1.20.80.10:FF:000006">
    <property type="entry name" value="FERM domain-containing protein 5 isoform X1"/>
    <property type="match status" value="1"/>
</dbReference>
<name>A0A811JTM3_9BILA</name>
<evidence type="ECO:0000259" key="2">
    <source>
        <dbReference type="PROSITE" id="PS50057"/>
    </source>
</evidence>
<dbReference type="InterPro" id="IPR035963">
    <property type="entry name" value="FERM_2"/>
</dbReference>
<dbReference type="InterPro" id="IPR000299">
    <property type="entry name" value="FERM_domain"/>
</dbReference>